<evidence type="ECO:0000313" key="2">
    <source>
        <dbReference type="Proteomes" id="UP001055439"/>
    </source>
</evidence>
<dbReference type="AlphaFoldDB" id="A0A9E7G5F3"/>
<dbReference type="Proteomes" id="UP001055439">
    <property type="component" value="Chromosome 6"/>
</dbReference>
<organism evidence="1 2">
    <name type="scientific">Musa troglodytarum</name>
    <name type="common">fe'i banana</name>
    <dbReference type="NCBI Taxonomy" id="320322"/>
    <lineage>
        <taxon>Eukaryota</taxon>
        <taxon>Viridiplantae</taxon>
        <taxon>Streptophyta</taxon>
        <taxon>Embryophyta</taxon>
        <taxon>Tracheophyta</taxon>
        <taxon>Spermatophyta</taxon>
        <taxon>Magnoliopsida</taxon>
        <taxon>Liliopsida</taxon>
        <taxon>Zingiberales</taxon>
        <taxon>Musaceae</taxon>
        <taxon>Musa</taxon>
    </lineage>
</organism>
<feature type="non-terminal residue" evidence="1">
    <location>
        <position position="1"/>
    </location>
</feature>
<dbReference type="EMBL" id="CP097508">
    <property type="protein sequence ID" value="URE08591.1"/>
    <property type="molecule type" value="Genomic_DNA"/>
</dbReference>
<proteinExistence type="predicted"/>
<keyword evidence="2" id="KW-1185">Reference proteome</keyword>
<accession>A0A9E7G5F3</accession>
<sequence>KRSAEEIEAAPGSFVPQLLSCLTQIIPVQISSLMVKRSLGGPARLWSLMSSASTVSSSPLLELEWSRSCPSSEQAATSTVAEISWGLTSVELGKDGFLRQKR</sequence>
<reference evidence="1" key="1">
    <citation type="submission" date="2022-05" db="EMBL/GenBank/DDBJ databases">
        <title>The Musa troglodytarum L. genome provides insights into the mechanism of non-climacteric behaviour and enrichment of carotenoids.</title>
        <authorList>
            <person name="Wang J."/>
        </authorList>
    </citation>
    <scope>NUCLEOTIDE SEQUENCE</scope>
    <source>
        <tissue evidence="1">Leaf</tissue>
    </source>
</reference>
<protein>
    <submittedName>
        <fullName evidence="1">Uncharacterized protein</fullName>
    </submittedName>
</protein>
<gene>
    <name evidence="1" type="ORF">MUK42_34963</name>
</gene>
<evidence type="ECO:0000313" key="1">
    <source>
        <dbReference type="EMBL" id="URE08591.1"/>
    </source>
</evidence>
<name>A0A9E7G5F3_9LILI</name>